<sequence>MAFEVKLPQYSGPLHALLDLITQEKLPITEVSLAQVADTYVAYVQAQSVSPEELADFLLIAAKLLYLKSRTILPDLPCEAEEDPGDLVRQLKMYEAFIIASKALEKIYQSSLRSFEHIRIPSVIASDFFPPPSVTSSTFIHVYQRLQKRLEPWLRLRRASLERIVSVKERITHLQNLLKERARFSFGDMMKGATKTDVVVSFLALLEMLREKTVHVTQQDPFCDIVIKRSS</sequence>
<accession>A0A0G1PNA9</accession>
<organism evidence="2 3">
    <name type="scientific">Candidatus Uhrbacteria bacterium GW2011_GWF2_46_218</name>
    <dbReference type="NCBI Taxonomy" id="1619001"/>
    <lineage>
        <taxon>Bacteria</taxon>
        <taxon>Candidatus Uhriibacteriota</taxon>
    </lineage>
</organism>
<dbReference type="PANTHER" id="PTHR33969:SF2">
    <property type="entry name" value="SEGREGATION AND CONDENSATION PROTEIN A"/>
    <property type="match status" value="1"/>
</dbReference>
<protein>
    <recommendedName>
        <fullName evidence="1">Segregation and condensation protein A</fullName>
    </recommendedName>
</protein>
<comment type="caution">
    <text evidence="2">The sequence shown here is derived from an EMBL/GenBank/DDBJ whole genome shotgun (WGS) entry which is preliminary data.</text>
</comment>
<dbReference type="EMBL" id="LCMG01000003">
    <property type="protein sequence ID" value="KKU34152.1"/>
    <property type="molecule type" value="Genomic_DNA"/>
</dbReference>
<gene>
    <name evidence="2" type="ORF">UX45_C0003G0043</name>
</gene>
<dbReference type="PANTHER" id="PTHR33969">
    <property type="entry name" value="SEGREGATION AND CONDENSATION PROTEIN A"/>
    <property type="match status" value="1"/>
</dbReference>
<reference evidence="2 3" key="1">
    <citation type="journal article" date="2015" name="Nature">
        <title>rRNA introns, odd ribosomes, and small enigmatic genomes across a large radiation of phyla.</title>
        <authorList>
            <person name="Brown C.T."/>
            <person name="Hug L.A."/>
            <person name="Thomas B.C."/>
            <person name="Sharon I."/>
            <person name="Castelle C.J."/>
            <person name="Singh A."/>
            <person name="Wilkins M.J."/>
            <person name="Williams K.H."/>
            <person name="Banfield J.F."/>
        </authorList>
    </citation>
    <scope>NUCLEOTIDE SEQUENCE [LARGE SCALE GENOMIC DNA]</scope>
</reference>
<dbReference type="Pfam" id="PF02616">
    <property type="entry name" value="SMC_ScpA"/>
    <property type="match status" value="1"/>
</dbReference>
<dbReference type="Gene3D" id="6.10.250.2410">
    <property type="match status" value="1"/>
</dbReference>
<dbReference type="Proteomes" id="UP000034705">
    <property type="component" value="Unassembled WGS sequence"/>
</dbReference>
<dbReference type="Gene3D" id="1.10.10.580">
    <property type="entry name" value="Structural maintenance of chromosome 1. Chain E"/>
    <property type="match status" value="1"/>
</dbReference>
<dbReference type="InterPro" id="IPR003768">
    <property type="entry name" value="ScpA"/>
</dbReference>
<evidence type="ECO:0000313" key="3">
    <source>
        <dbReference type="Proteomes" id="UP000034705"/>
    </source>
</evidence>
<dbReference type="AlphaFoldDB" id="A0A0G1PNA9"/>
<name>A0A0G1PNA9_9BACT</name>
<evidence type="ECO:0000313" key="2">
    <source>
        <dbReference type="EMBL" id="KKU34152.1"/>
    </source>
</evidence>
<evidence type="ECO:0000256" key="1">
    <source>
        <dbReference type="ARBA" id="ARBA00044777"/>
    </source>
</evidence>
<dbReference type="InterPro" id="IPR023093">
    <property type="entry name" value="ScpA-like_C"/>
</dbReference>
<proteinExistence type="predicted"/>